<dbReference type="InterPro" id="IPR003423">
    <property type="entry name" value="OMP_efflux"/>
</dbReference>
<dbReference type="PANTHER" id="PTHR30203">
    <property type="entry name" value="OUTER MEMBRANE CATION EFFLUX PROTEIN"/>
    <property type="match status" value="1"/>
</dbReference>
<organism evidence="3 4">
    <name type="scientific">Myxococcus landrumensis</name>
    <dbReference type="NCBI Taxonomy" id="2813577"/>
    <lineage>
        <taxon>Bacteria</taxon>
        <taxon>Pseudomonadati</taxon>
        <taxon>Myxococcota</taxon>
        <taxon>Myxococcia</taxon>
        <taxon>Myxococcales</taxon>
        <taxon>Cystobacterineae</taxon>
        <taxon>Myxococcaceae</taxon>
        <taxon>Myxococcus</taxon>
    </lineage>
</organism>
<dbReference type="InterPro" id="IPR010131">
    <property type="entry name" value="MdtP/NodT-like"/>
</dbReference>
<gene>
    <name evidence="3" type="ORF">JY572_17090</name>
</gene>
<evidence type="ECO:0000313" key="4">
    <source>
        <dbReference type="Proteomes" id="UP000663090"/>
    </source>
</evidence>
<accession>A0ABX7NGZ1</accession>
<evidence type="ECO:0000313" key="3">
    <source>
        <dbReference type="EMBL" id="QSQ17649.1"/>
    </source>
</evidence>
<keyword evidence="2" id="KW-0175">Coiled coil</keyword>
<dbReference type="Proteomes" id="UP000663090">
    <property type="component" value="Chromosome"/>
</dbReference>
<protein>
    <submittedName>
        <fullName evidence="3">TolC family protein</fullName>
    </submittedName>
</protein>
<feature type="coiled-coil region" evidence="2">
    <location>
        <begin position="205"/>
        <end position="232"/>
    </location>
</feature>
<dbReference type="Pfam" id="PF02321">
    <property type="entry name" value="OEP"/>
    <property type="match status" value="2"/>
</dbReference>
<proteinExistence type="inferred from homology"/>
<sequence length="440" mass="47253">MRAWTRVAHRRSPSHALQPPRLPLSLPFLVSVLFPSLRLGSLLLLVATPALAARPLTMEQSVALALERSPRLIAQKAEVASAQAQLSGAALLAQTNPELQAAVGPRFRGAESTLIDVNVGISQQLELFGQRGARKDAATASVSASRARMAALQVELAAEVREAFGKALAVEQELLLAQDALALAEEGRQAAEERLKAGAASRIEVNTARVELGRAQKERARAEQQRTQSLAELRLLLGVEPDEELAPQGALPTEATALPALSELMQQATAQRADLKAATAEVEAAEAEVRLARKEALPRPSLGISYGREEGNDIIQGTLGIDLPVFNRNQASKGLSSARERAARETLTATQRFVRSEVELAFHRYRTAQAGAAVFGGDVLAALQENLKLVTEAYRAGKVDFLQLLIIRREALAARLGYIEALEELNTAEAQLKKVVGAIQ</sequence>
<keyword evidence="4" id="KW-1185">Reference proteome</keyword>
<evidence type="ECO:0000256" key="1">
    <source>
        <dbReference type="ARBA" id="ARBA00007613"/>
    </source>
</evidence>
<dbReference type="PANTHER" id="PTHR30203:SF24">
    <property type="entry name" value="BLR4935 PROTEIN"/>
    <property type="match status" value="1"/>
</dbReference>
<dbReference type="EMBL" id="CP071091">
    <property type="protein sequence ID" value="QSQ17649.1"/>
    <property type="molecule type" value="Genomic_DNA"/>
</dbReference>
<feature type="coiled-coil region" evidence="2">
    <location>
        <begin position="261"/>
        <end position="297"/>
    </location>
</feature>
<name>A0ABX7NGZ1_9BACT</name>
<evidence type="ECO:0000256" key="2">
    <source>
        <dbReference type="SAM" id="Coils"/>
    </source>
</evidence>
<dbReference type="Gene3D" id="1.20.1600.10">
    <property type="entry name" value="Outer membrane efflux proteins (OEP)"/>
    <property type="match status" value="1"/>
</dbReference>
<dbReference type="RefSeq" id="WP_206719268.1">
    <property type="nucleotide sequence ID" value="NZ_CP071091.1"/>
</dbReference>
<reference evidence="3 4" key="1">
    <citation type="submission" date="2021-02" db="EMBL/GenBank/DDBJ databases">
        <title>De Novo genome assembly of isolated myxobacteria.</title>
        <authorList>
            <person name="Stevens D.C."/>
        </authorList>
    </citation>
    <scope>NUCLEOTIDE SEQUENCE [LARGE SCALE GENOMIC DNA]</scope>
    <source>
        <strain evidence="3 4">SCHIC003</strain>
    </source>
</reference>
<dbReference type="SUPFAM" id="SSF56954">
    <property type="entry name" value="Outer membrane efflux proteins (OEP)"/>
    <property type="match status" value="1"/>
</dbReference>
<comment type="similarity">
    <text evidence="1">Belongs to the outer membrane factor (OMF) (TC 1.B.17) family.</text>
</comment>